<dbReference type="RefSeq" id="WP_319786994.1">
    <property type="nucleotide sequence ID" value="NZ_JAWXRD010000040.1"/>
</dbReference>
<name>A0ABU4QTM0_9ENTR</name>
<gene>
    <name evidence="1" type="ORF">SIK69_20810</name>
</gene>
<organism evidence="1 2">
    <name type="scientific">Scandinavium lactucae</name>
    <dbReference type="NCBI Taxonomy" id="3095028"/>
    <lineage>
        <taxon>Bacteria</taxon>
        <taxon>Pseudomonadati</taxon>
        <taxon>Pseudomonadota</taxon>
        <taxon>Gammaproteobacteria</taxon>
        <taxon>Enterobacterales</taxon>
        <taxon>Enterobacteriaceae</taxon>
        <taxon>Scandinavium</taxon>
    </lineage>
</organism>
<sequence length="175" mass="19727">MIAELSAALAAIKETASLARVISEAKTDAEIKAATSEIQSKLIALQMDCFSLGDVVRLREEQITHLKAKIAEFEDFRSQTEGYVLEQLESGSFVYSKNELVSGREISVKLCPLCYSKNVKSILHSIPVAKSSHFHKSRCLLCENKFLMNKNPDYERPKSFGEIGRELNGERWLER</sequence>
<evidence type="ECO:0000313" key="1">
    <source>
        <dbReference type="EMBL" id="MDX6042636.1"/>
    </source>
</evidence>
<evidence type="ECO:0000313" key="2">
    <source>
        <dbReference type="Proteomes" id="UP001275664"/>
    </source>
</evidence>
<accession>A0ABU4QTM0</accession>
<dbReference type="EMBL" id="JAWXRD010000040">
    <property type="protein sequence ID" value="MDX6042636.1"/>
    <property type="molecule type" value="Genomic_DNA"/>
</dbReference>
<protein>
    <submittedName>
        <fullName evidence="1">Uncharacterized protein</fullName>
    </submittedName>
</protein>
<reference evidence="1 2" key="1">
    <citation type="submission" date="2023-11" db="EMBL/GenBank/DDBJ databases">
        <title>Scandinavium wanjuensis sp. nov., isolated from lettuce South Korea.</title>
        <authorList>
            <person name="Park J."/>
            <person name="Park S."/>
            <person name="Oh K.K."/>
            <person name="Cho G.S."/>
            <person name="Franz C.M.A.P."/>
        </authorList>
    </citation>
    <scope>NUCLEOTIDE SEQUENCE [LARGE SCALE GENOMIC DNA]</scope>
    <source>
        <strain evidence="1 2">V105_6</strain>
    </source>
</reference>
<dbReference type="Proteomes" id="UP001275664">
    <property type="component" value="Unassembled WGS sequence"/>
</dbReference>
<comment type="caution">
    <text evidence="1">The sequence shown here is derived from an EMBL/GenBank/DDBJ whole genome shotgun (WGS) entry which is preliminary data.</text>
</comment>
<proteinExistence type="predicted"/>
<keyword evidence="2" id="KW-1185">Reference proteome</keyword>